<sequence length="173" mass="19261">MGNDISLTSGVLHQLGELVTQKTTDDGISIFSKGGLETTGTSAAMCERIFLEVEKETRRTSGQIRRYKRSTGGRIKLSKAEKAKWPFLQPSADILRADLREAKATLMLMLQVTSLALSKRMADFNKTASSNISEQRQFMRAIVALQRAQQDQRTVKGSKQRDRTKANPGDISR</sequence>
<name>A0ABR4B8U7_9LECA</name>
<organism evidence="2 3">
    <name type="scientific">Lepraria finkii</name>
    <dbReference type="NCBI Taxonomy" id="1340010"/>
    <lineage>
        <taxon>Eukaryota</taxon>
        <taxon>Fungi</taxon>
        <taxon>Dikarya</taxon>
        <taxon>Ascomycota</taxon>
        <taxon>Pezizomycotina</taxon>
        <taxon>Lecanoromycetes</taxon>
        <taxon>OSLEUM clade</taxon>
        <taxon>Lecanoromycetidae</taxon>
        <taxon>Lecanorales</taxon>
        <taxon>Lecanorineae</taxon>
        <taxon>Stereocaulaceae</taxon>
        <taxon>Lepraria</taxon>
    </lineage>
</organism>
<comment type="caution">
    <text evidence="2">The sequence shown here is derived from an EMBL/GenBank/DDBJ whole genome shotgun (WGS) entry which is preliminary data.</text>
</comment>
<reference evidence="2 3" key="1">
    <citation type="submission" date="2024-09" db="EMBL/GenBank/DDBJ databases">
        <title>Rethinking Asexuality: The Enigmatic Case of Functional Sexual Genes in Lepraria (Stereocaulaceae).</title>
        <authorList>
            <person name="Doellman M."/>
            <person name="Sun Y."/>
            <person name="Barcenas-Pena A."/>
            <person name="Lumbsch H.T."/>
            <person name="Grewe F."/>
        </authorList>
    </citation>
    <scope>NUCLEOTIDE SEQUENCE [LARGE SCALE GENOMIC DNA]</scope>
    <source>
        <strain evidence="2 3">Grewe 0041</strain>
    </source>
</reference>
<evidence type="ECO:0000313" key="3">
    <source>
        <dbReference type="Proteomes" id="UP001590951"/>
    </source>
</evidence>
<proteinExistence type="predicted"/>
<feature type="region of interest" description="Disordered" evidence="1">
    <location>
        <begin position="149"/>
        <end position="173"/>
    </location>
</feature>
<evidence type="ECO:0000313" key="2">
    <source>
        <dbReference type="EMBL" id="KAL2054277.1"/>
    </source>
</evidence>
<evidence type="ECO:0000256" key="1">
    <source>
        <dbReference type="SAM" id="MobiDB-lite"/>
    </source>
</evidence>
<dbReference type="Proteomes" id="UP001590951">
    <property type="component" value="Unassembled WGS sequence"/>
</dbReference>
<dbReference type="EMBL" id="JBHFEH010000016">
    <property type="protein sequence ID" value="KAL2054277.1"/>
    <property type="molecule type" value="Genomic_DNA"/>
</dbReference>
<gene>
    <name evidence="2" type="ORF">ABVK25_005418</name>
</gene>
<keyword evidence="3" id="KW-1185">Reference proteome</keyword>
<protein>
    <submittedName>
        <fullName evidence="2">Uncharacterized protein</fullName>
    </submittedName>
</protein>
<accession>A0ABR4B8U7</accession>